<keyword evidence="1" id="KW-0472">Membrane</keyword>
<keyword evidence="1" id="KW-1133">Transmembrane helix</keyword>
<evidence type="ECO:0000313" key="3">
    <source>
        <dbReference type="Proteomes" id="UP000029033"/>
    </source>
</evidence>
<organism evidence="2 3">
    <name type="scientific">Bifidobacterium scardovii</name>
    <dbReference type="NCBI Taxonomy" id="158787"/>
    <lineage>
        <taxon>Bacteria</taxon>
        <taxon>Bacillati</taxon>
        <taxon>Actinomycetota</taxon>
        <taxon>Actinomycetes</taxon>
        <taxon>Bifidobacteriales</taxon>
        <taxon>Bifidobacteriaceae</taxon>
        <taxon>Bifidobacterium</taxon>
    </lineage>
</organism>
<dbReference type="RefSeq" id="WP_051923293.1">
    <property type="nucleotide sequence ID" value="NZ_JGZO01000034.1"/>
</dbReference>
<name>A0A087D338_9BIFI</name>
<evidence type="ECO:0008006" key="4">
    <source>
        <dbReference type="Google" id="ProtNLM"/>
    </source>
</evidence>
<dbReference type="OrthoDB" id="1551474at2"/>
<dbReference type="eggNOG" id="ENOG5032Y5W">
    <property type="taxonomic scope" value="Bacteria"/>
</dbReference>
<feature type="transmembrane region" description="Helical" evidence="1">
    <location>
        <begin position="232"/>
        <end position="251"/>
    </location>
</feature>
<keyword evidence="3" id="KW-1185">Reference proteome</keyword>
<feature type="transmembrane region" description="Helical" evidence="1">
    <location>
        <begin position="112"/>
        <end position="137"/>
    </location>
</feature>
<accession>A0A087D338</accession>
<dbReference type="AlphaFoldDB" id="A0A087D338"/>
<proteinExistence type="predicted"/>
<feature type="transmembrane region" description="Helical" evidence="1">
    <location>
        <begin position="81"/>
        <end position="100"/>
    </location>
</feature>
<feature type="transmembrane region" description="Helical" evidence="1">
    <location>
        <begin position="341"/>
        <end position="364"/>
    </location>
</feature>
<evidence type="ECO:0000256" key="1">
    <source>
        <dbReference type="SAM" id="Phobius"/>
    </source>
</evidence>
<sequence>MVFYAAIAMLPIDGTRIGISLPYWTPISPWLFALYAVLNWRYLRDVLGRYLPFFVFPFVLIVVSTYGWSTIGIHPVQALTSFVSIVLGLCCLASLEIAIWKKHLSVRRMVTVLVATYWFAFATGVIQFIALLVNPAWKNVQIYFGELLLRPYVWSRPQFLFAEPSYIGMHLFGVLLPTYWLTKDRRIGILVPVFAVGSSIMGAGTRIVLDSLVALFVWLLVAVNFKSIKATAVFLSGLITLGTSGIVALIVNPRMNSLVTHGLLSGDESMSSRIFHMLAPAWSWKHDLSHVLLGWGAGNISDAVRTGYAGAKRWFDLHGGKSNSEIDKLSNPPANTFTMSAYVSFITEFGVLCFLCLLLAIVAYTTIHHAWNRMTVCWLLLLAYLFVQFESYSFYAVPLFLCWAGGGSRRDIVPDHI</sequence>
<gene>
    <name evidence="2" type="ORF">BSCA_0268</name>
</gene>
<reference evidence="2 3" key="1">
    <citation type="submission" date="2014-03" db="EMBL/GenBank/DDBJ databases">
        <title>Genomics of Bifidobacteria.</title>
        <authorList>
            <person name="Ventura M."/>
            <person name="Milani C."/>
            <person name="Lugli G.A."/>
        </authorList>
    </citation>
    <scope>NUCLEOTIDE SEQUENCE [LARGE SCALE GENOMIC DNA]</scope>
    <source>
        <strain evidence="2 3">LMG 21589</strain>
    </source>
</reference>
<feature type="transmembrane region" description="Helical" evidence="1">
    <location>
        <begin position="157"/>
        <end position="180"/>
    </location>
</feature>
<feature type="transmembrane region" description="Helical" evidence="1">
    <location>
        <begin position="376"/>
        <end position="395"/>
    </location>
</feature>
<feature type="transmembrane region" description="Helical" evidence="1">
    <location>
        <begin position="20"/>
        <end position="38"/>
    </location>
</feature>
<evidence type="ECO:0000313" key="2">
    <source>
        <dbReference type="EMBL" id="KFI89938.1"/>
    </source>
</evidence>
<keyword evidence="1" id="KW-0812">Transmembrane</keyword>
<comment type="caution">
    <text evidence="2">The sequence shown here is derived from an EMBL/GenBank/DDBJ whole genome shotgun (WGS) entry which is preliminary data.</text>
</comment>
<feature type="transmembrane region" description="Helical" evidence="1">
    <location>
        <begin position="50"/>
        <end position="69"/>
    </location>
</feature>
<feature type="transmembrane region" description="Helical" evidence="1">
    <location>
        <begin position="187"/>
        <end position="203"/>
    </location>
</feature>
<dbReference type="EMBL" id="JGZO01000034">
    <property type="protein sequence ID" value="KFI89938.1"/>
    <property type="molecule type" value="Genomic_DNA"/>
</dbReference>
<protein>
    <recommendedName>
        <fullName evidence="4">O-antigen polymerase</fullName>
    </recommendedName>
</protein>
<dbReference type="Proteomes" id="UP000029033">
    <property type="component" value="Unassembled WGS sequence"/>
</dbReference>